<organism evidence="2 3">
    <name type="scientific">Vanilla planifolia</name>
    <name type="common">Vanilla</name>
    <dbReference type="NCBI Taxonomy" id="51239"/>
    <lineage>
        <taxon>Eukaryota</taxon>
        <taxon>Viridiplantae</taxon>
        <taxon>Streptophyta</taxon>
        <taxon>Embryophyta</taxon>
        <taxon>Tracheophyta</taxon>
        <taxon>Spermatophyta</taxon>
        <taxon>Magnoliopsida</taxon>
        <taxon>Liliopsida</taxon>
        <taxon>Asparagales</taxon>
        <taxon>Orchidaceae</taxon>
        <taxon>Vanilloideae</taxon>
        <taxon>Vanilleae</taxon>
        <taxon>Vanilla</taxon>
    </lineage>
</organism>
<evidence type="ECO:0000256" key="1">
    <source>
        <dbReference type="SAM" id="MobiDB-lite"/>
    </source>
</evidence>
<evidence type="ECO:0000313" key="3">
    <source>
        <dbReference type="Proteomes" id="UP000639772"/>
    </source>
</evidence>
<name>A0A835RBC4_VANPL</name>
<protein>
    <submittedName>
        <fullName evidence="2">Uncharacterized protein</fullName>
    </submittedName>
</protein>
<reference evidence="2 3" key="1">
    <citation type="journal article" date="2020" name="Nat. Food">
        <title>A phased Vanilla planifolia genome enables genetic improvement of flavour and production.</title>
        <authorList>
            <person name="Hasing T."/>
            <person name="Tang H."/>
            <person name="Brym M."/>
            <person name="Khazi F."/>
            <person name="Huang T."/>
            <person name="Chambers A.H."/>
        </authorList>
    </citation>
    <scope>NUCLEOTIDE SEQUENCE [LARGE SCALE GENOMIC DNA]</scope>
    <source>
        <tissue evidence="2">Leaf</tissue>
    </source>
</reference>
<dbReference type="Proteomes" id="UP000639772">
    <property type="component" value="Unassembled WGS sequence"/>
</dbReference>
<evidence type="ECO:0000313" key="2">
    <source>
        <dbReference type="EMBL" id="KAG0486031.1"/>
    </source>
</evidence>
<sequence length="81" mass="9278">MGSRFHTVEGANWIYLGRRWSPRQPSILLRQHHNSQWRPPHIVSTVDRRPTLRHAMPSHGVPSIASTTGPRNQTEKIPKPA</sequence>
<dbReference type="AlphaFoldDB" id="A0A835RBC4"/>
<comment type="caution">
    <text evidence="2">The sequence shown here is derived from an EMBL/GenBank/DDBJ whole genome shotgun (WGS) entry which is preliminary data.</text>
</comment>
<gene>
    <name evidence="2" type="ORF">HPP92_008126</name>
</gene>
<feature type="region of interest" description="Disordered" evidence="1">
    <location>
        <begin position="53"/>
        <end position="81"/>
    </location>
</feature>
<accession>A0A835RBC4</accession>
<proteinExistence type="predicted"/>
<dbReference type="EMBL" id="JADCNM010000004">
    <property type="protein sequence ID" value="KAG0486031.1"/>
    <property type="molecule type" value="Genomic_DNA"/>
</dbReference>